<dbReference type="PROSITE" id="PS51257">
    <property type="entry name" value="PROKAR_LIPOPROTEIN"/>
    <property type="match status" value="1"/>
</dbReference>
<dbReference type="AlphaFoldDB" id="A0A7T0LKQ2"/>
<dbReference type="InterPro" id="IPR006311">
    <property type="entry name" value="TAT_signal"/>
</dbReference>
<reference evidence="3 4" key="1">
    <citation type="submission" date="2020-11" db="EMBL/GenBank/DDBJ databases">
        <title>Actinomyces sp. ZJ750.</title>
        <authorList>
            <person name="Zhou J."/>
        </authorList>
    </citation>
    <scope>NUCLEOTIDE SEQUENCE [LARGE SCALE GENOMIC DNA]</scope>
    <source>
        <strain evidence="3 4">ZJ750</strain>
    </source>
</reference>
<dbReference type="InterPro" id="IPR039424">
    <property type="entry name" value="SBP_5"/>
</dbReference>
<dbReference type="Proteomes" id="UP000594637">
    <property type="component" value="Chromosome"/>
</dbReference>
<dbReference type="GO" id="GO:0042597">
    <property type="term" value="C:periplasmic space"/>
    <property type="evidence" value="ECO:0007669"/>
    <property type="project" value="UniProtKB-ARBA"/>
</dbReference>
<keyword evidence="1" id="KW-0732">Signal</keyword>
<dbReference type="Gene3D" id="3.40.190.10">
    <property type="entry name" value="Periplasmic binding protein-like II"/>
    <property type="match status" value="1"/>
</dbReference>
<dbReference type="PANTHER" id="PTHR30290:SF83">
    <property type="entry name" value="ABC TRANSPORTER SUBSTRATE-BINDING PROTEIN"/>
    <property type="match status" value="1"/>
</dbReference>
<dbReference type="GO" id="GO:1904680">
    <property type="term" value="F:peptide transmembrane transporter activity"/>
    <property type="evidence" value="ECO:0007669"/>
    <property type="project" value="TreeGrafter"/>
</dbReference>
<dbReference type="Gene3D" id="3.10.105.10">
    <property type="entry name" value="Dipeptide-binding Protein, Domain 3"/>
    <property type="match status" value="1"/>
</dbReference>
<dbReference type="PIRSF" id="PIRSF002741">
    <property type="entry name" value="MppA"/>
    <property type="match status" value="1"/>
</dbReference>
<dbReference type="KEGG" id="arep:ID810_00650"/>
<dbReference type="PANTHER" id="PTHR30290">
    <property type="entry name" value="PERIPLASMIC BINDING COMPONENT OF ABC TRANSPORTER"/>
    <property type="match status" value="1"/>
</dbReference>
<feature type="chain" id="PRO_5039313469" evidence="1">
    <location>
        <begin position="23"/>
        <end position="554"/>
    </location>
</feature>
<evidence type="ECO:0000259" key="2">
    <source>
        <dbReference type="Pfam" id="PF00496"/>
    </source>
</evidence>
<dbReference type="InterPro" id="IPR000914">
    <property type="entry name" value="SBP_5_dom"/>
</dbReference>
<dbReference type="EMBL" id="CP063989">
    <property type="protein sequence ID" value="QPL05542.1"/>
    <property type="molecule type" value="Genomic_DNA"/>
</dbReference>
<organism evidence="3 4">
    <name type="scientific">Actinomyces respiraculi</name>
    <dbReference type="NCBI Taxonomy" id="2744574"/>
    <lineage>
        <taxon>Bacteria</taxon>
        <taxon>Bacillati</taxon>
        <taxon>Actinomycetota</taxon>
        <taxon>Actinomycetes</taxon>
        <taxon>Actinomycetales</taxon>
        <taxon>Actinomycetaceae</taxon>
        <taxon>Actinomyces</taxon>
    </lineage>
</organism>
<protein>
    <submittedName>
        <fullName evidence="3">ABC transporter substrate-binding protein</fullName>
    </submittedName>
</protein>
<keyword evidence="4" id="KW-1185">Reference proteome</keyword>
<dbReference type="Pfam" id="PF00496">
    <property type="entry name" value="SBP_bac_5"/>
    <property type="match status" value="1"/>
</dbReference>
<dbReference type="CDD" id="cd08506">
    <property type="entry name" value="PBP2_clavulanate_OppA2"/>
    <property type="match status" value="1"/>
</dbReference>
<feature type="domain" description="Solute-binding protein family 5" evidence="2">
    <location>
        <begin position="91"/>
        <end position="469"/>
    </location>
</feature>
<evidence type="ECO:0000313" key="3">
    <source>
        <dbReference type="EMBL" id="QPL05542.1"/>
    </source>
</evidence>
<dbReference type="InterPro" id="IPR030678">
    <property type="entry name" value="Peptide/Ni-bd"/>
</dbReference>
<gene>
    <name evidence="3" type="ORF">ID810_00650</name>
</gene>
<name>A0A7T0LKQ2_9ACTO</name>
<dbReference type="SUPFAM" id="SSF53850">
    <property type="entry name" value="Periplasmic binding protein-like II"/>
    <property type="match status" value="1"/>
</dbReference>
<proteinExistence type="predicted"/>
<evidence type="ECO:0000256" key="1">
    <source>
        <dbReference type="SAM" id="SignalP"/>
    </source>
</evidence>
<sequence length="554" mass="58028">MARTLNPSRRSLLAGAGLSALALTLAACGADRPSSAVGNAEVAPGGRLGILTSSTDINWDPAKSQSMPMTSLAFVHRRLTTWSLSKGNEVKVVADLATDTGTASEDGLTWTYTLKDGIFFEDGTAITSAHIKYGVERSFAPALAGGLSYHKTLLAGAEGYTGPFDGAHLDSIETPDDKTIVFHLRQTYGDWPWIVAQPAFSPVPEDKDDVATYARKPVASGPYRVEEYATGVSATLVRNEHWSADTDDVRLALPDTIVFELGQDESTSVQRIIASAGDDAHAFSADRVAAAQLAQISGNAEAAARLATPAEGGPLQYLAINTERVTDVEVRRAISQAVDKTAVVSALGGPLGAAVATTYIAPGIPGRVEYDLYPTDVEAATATLAGKEVGELILLAANDTATQAVAQAVQQSLTEAGLTVTIDPQESEVVTERTTQGDGSTYDLVIASWNADFPSANANIQPLFASSEIGAGGYNISRYSDPEVDAAIDEAIATLDADEAGAKWAAIDQRIAAQAPVVPLANRRNSFLAGSGVTDFFVESYPAYPNYLVVGVSA</sequence>
<dbReference type="PROSITE" id="PS51318">
    <property type="entry name" value="TAT"/>
    <property type="match status" value="1"/>
</dbReference>
<evidence type="ECO:0000313" key="4">
    <source>
        <dbReference type="Proteomes" id="UP000594637"/>
    </source>
</evidence>
<dbReference type="GO" id="GO:0043190">
    <property type="term" value="C:ATP-binding cassette (ABC) transporter complex"/>
    <property type="evidence" value="ECO:0007669"/>
    <property type="project" value="InterPro"/>
</dbReference>
<dbReference type="RefSeq" id="WP_166856953.1">
    <property type="nucleotide sequence ID" value="NZ_CP063989.1"/>
</dbReference>
<accession>A0A7T0LKQ2</accession>
<feature type="signal peptide" evidence="1">
    <location>
        <begin position="1"/>
        <end position="22"/>
    </location>
</feature>
<dbReference type="GO" id="GO:0015833">
    <property type="term" value="P:peptide transport"/>
    <property type="evidence" value="ECO:0007669"/>
    <property type="project" value="TreeGrafter"/>
</dbReference>